<name>A0A9P1P133_9CYAN</name>
<protein>
    <submittedName>
        <fullName evidence="1">Uncharacterized protein</fullName>
    </submittedName>
</protein>
<reference evidence="1 2" key="1">
    <citation type="submission" date="2014-02" db="EMBL/GenBank/DDBJ databases">
        <authorList>
            <person name="Genoscope - CEA"/>
        </authorList>
    </citation>
    <scope>NUCLEOTIDE SEQUENCE [LARGE SCALE GENOMIC DNA]</scope>
    <source>
        <strain evidence="1 2">PCC 8005</strain>
    </source>
</reference>
<dbReference type="EMBL" id="FO818640">
    <property type="protein sequence ID" value="CDM97563.1"/>
    <property type="molecule type" value="Genomic_DNA"/>
</dbReference>
<evidence type="ECO:0000313" key="1">
    <source>
        <dbReference type="EMBL" id="CDM97563.1"/>
    </source>
</evidence>
<evidence type="ECO:0000313" key="2">
    <source>
        <dbReference type="Proteomes" id="UP000032946"/>
    </source>
</evidence>
<accession>A0A9P1P133</accession>
<keyword evidence="2" id="KW-1185">Reference proteome</keyword>
<gene>
    <name evidence="1" type="ORF">ARTHRO_60164</name>
</gene>
<sequence>MVFLVISSSPLYVLSVLSCAIPTRQTFFNDLRALTQTVLRQLGPPSDLYA</sequence>
<dbReference type="AlphaFoldDB" id="A0A9P1P133"/>
<organism evidence="1 2">
    <name type="scientific">Limnospira indica PCC 8005</name>
    <dbReference type="NCBI Taxonomy" id="376219"/>
    <lineage>
        <taxon>Bacteria</taxon>
        <taxon>Bacillati</taxon>
        <taxon>Cyanobacteriota</taxon>
        <taxon>Cyanophyceae</taxon>
        <taxon>Oscillatoriophycideae</taxon>
        <taxon>Oscillatoriales</taxon>
        <taxon>Sirenicapillariaceae</taxon>
        <taxon>Limnospira</taxon>
    </lineage>
</organism>
<dbReference type="Proteomes" id="UP000032946">
    <property type="component" value="Chromosome"/>
</dbReference>
<proteinExistence type="predicted"/>